<comment type="caution">
    <text evidence="1">The sequence shown here is derived from an EMBL/GenBank/DDBJ whole genome shotgun (WGS) entry which is preliminary data.</text>
</comment>
<dbReference type="AlphaFoldDB" id="A0AAE3QCA3"/>
<reference evidence="1" key="1">
    <citation type="submission" date="2022-03" db="EMBL/GenBank/DDBJ databases">
        <title>Fererhizobium litorale gen. nov., sp. nov., isolated from sandy sediments of the Sea of Japan seashore.</title>
        <authorList>
            <person name="Romanenko L."/>
            <person name="Kurilenko V."/>
            <person name="Otstavnykh N."/>
            <person name="Svetashev V."/>
            <person name="Tekutyeva L."/>
            <person name="Isaeva M."/>
            <person name="Mikhailov V."/>
        </authorList>
    </citation>
    <scope>NUCLEOTIDE SEQUENCE</scope>
    <source>
        <strain evidence="1">KMM 9576</strain>
    </source>
</reference>
<accession>A0AAE3QCA3</accession>
<evidence type="ECO:0000313" key="1">
    <source>
        <dbReference type="EMBL" id="MDI7921338.1"/>
    </source>
</evidence>
<organism evidence="1 2">
    <name type="scientific">Ferirhizobium litorale</name>
    <dbReference type="NCBI Taxonomy" id="2927786"/>
    <lineage>
        <taxon>Bacteria</taxon>
        <taxon>Pseudomonadati</taxon>
        <taxon>Pseudomonadota</taxon>
        <taxon>Alphaproteobacteria</taxon>
        <taxon>Hyphomicrobiales</taxon>
        <taxon>Rhizobiaceae</taxon>
        <taxon>Ferirhizobium</taxon>
    </lineage>
</organism>
<proteinExistence type="predicted"/>
<dbReference type="EMBL" id="JALDYZ010000002">
    <property type="protein sequence ID" value="MDI7921338.1"/>
    <property type="molecule type" value="Genomic_DNA"/>
</dbReference>
<name>A0AAE3QCA3_9HYPH</name>
<evidence type="ECO:0000313" key="2">
    <source>
        <dbReference type="Proteomes" id="UP001161580"/>
    </source>
</evidence>
<keyword evidence="2" id="KW-1185">Reference proteome</keyword>
<dbReference type="Proteomes" id="UP001161580">
    <property type="component" value="Unassembled WGS sequence"/>
</dbReference>
<gene>
    <name evidence="1" type="ORF">MRS75_04480</name>
</gene>
<sequence>MTSAIKNLRQAAQHGMLLHVECRKCGHSASFLAADVSKFANPAKPLELIAFRCRICSAKEARVTAAEFDRDRKPDVIVWRPMRLK</sequence>
<dbReference type="RefSeq" id="WP_311785512.1">
    <property type="nucleotide sequence ID" value="NZ_JALDYY010000002.1"/>
</dbReference>
<protein>
    <submittedName>
        <fullName evidence="1">Uncharacterized protein</fullName>
    </submittedName>
</protein>